<name>A0A9N9UAA4_9HYPO</name>
<dbReference type="Proteomes" id="UP000754883">
    <property type="component" value="Unassembled WGS sequence"/>
</dbReference>
<reference evidence="3" key="1">
    <citation type="submission" date="2019-06" db="EMBL/GenBank/DDBJ databases">
        <authorList>
            <person name="Broberg M."/>
        </authorList>
    </citation>
    <scope>NUCLEOTIDE SEQUENCE [LARGE SCALE GENOMIC DNA]</scope>
</reference>
<gene>
    <name evidence="2" type="ORF">CBYS24578_00017098</name>
</gene>
<dbReference type="AlphaFoldDB" id="A0A9N9UAA4"/>
<keyword evidence="3" id="KW-1185">Reference proteome</keyword>
<sequence length="208" mass="23512">MSGAALGVLILDGDIVMADSDEDDEDLDPEPERGLQALARHLSPGPPNPVVVASLRYTSMMRSIEAFHNRCIGLQEDIVYIFKHEEVSPERTMILYIMDKNVEVLVSQLLKLKPDMILDYRNSEAHLAEPRYGRSLDIGRVLMRILIVGVGAAISISPESARRMGEINDELLTPGRRAESIFEDRHLPERGKRGQDEARPYREESERY</sequence>
<comment type="caution">
    <text evidence="2">The sequence shown here is derived from an EMBL/GenBank/DDBJ whole genome shotgun (WGS) entry which is preliminary data.</text>
</comment>
<evidence type="ECO:0000256" key="1">
    <source>
        <dbReference type="SAM" id="MobiDB-lite"/>
    </source>
</evidence>
<proteinExistence type="predicted"/>
<reference evidence="2 3" key="2">
    <citation type="submission" date="2021-10" db="EMBL/GenBank/DDBJ databases">
        <authorList>
            <person name="Piombo E."/>
        </authorList>
    </citation>
    <scope>NUCLEOTIDE SEQUENCE [LARGE SCALE GENOMIC DNA]</scope>
</reference>
<evidence type="ECO:0000313" key="2">
    <source>
        <dbReference type="EMBL" id="CAG9985713.1"/>
    </source>
</evidence>
<organism evidence="2 3">
    <name type="scientific">Clonostachys byssicola</name>
    <dbReference type="NCBI Taxonomy" id="160290"/>
    <lineage>
        <taxon>Eukaryota</taxon>
        <taxon>Fungi</taxon>
        <taxon>Dikarya</taxon>
        <taxon>Ascomycota</taxon>
        <taxon>Pezizomycotina</taxon>
        <taxon>Sordariomycetes</taxon>
        <taxon>Hypocreomycetidae</taxon>
        <taxon>Hypocreales</taxon>
        <taxon>Bionectriaceae</taxon>
        <taxon>Clonostachys</taxon>
    </lineage>
</organism>
<dbReference type="EMBL" id="CABFNO020001395">
    <property type="protein sequence ID" value="CAG9985713.1"/>
    <property type="molecule type" value="Genomic_DNA"/>
</dbReference>
<feature type="region of interest" description="Disordered" evidence="1">
    <location>
        <begin position="178"/>
        <end position="208"/>
    </location>
</feature>
<protein>
    <submittedName>
        <fullName evidence="2">Uncharacterized protein</fullName>
    </submittedName>
</protein>
<accession>A0A9N9UAA4</accession>
<evidence type="ECO:0000313" key="3">
    <source>
        <dbReference type="Proteomes" id="UP000754883"/>
    </source>
</evidence>